<accession>A0ABD1DL83</accession>
<sequence length="681" mass="77761">MDTTRQRLDDSGAPEGNIRDVQAAPKVAVKMAAGQDESESEQVDDLPFDDDWTEPFGGPTVMFESLNRLEFIAVESPLPLKVCQLQCSARIFYAGMEVLLHNCGSLMLLDDSFVARVRLVDMGPLQQATTFSEAASALYSITEILVDNMKAQRDQHRSELLTTFNRIRQRTSSDNVCAADARQIFSVVQSSSNLDYVELCEQLCSNASISRGLRDQVEKLLQIEQEVGQRNAFLAKFHAKFTNSTHELGTALQEFHEAVVASRVKSLLDMAPHFLGRHLKDIPERTVFQIHDNDVKLFHDLDKVLNKKIFAKPLGDLAKRWTAQMKSLKQGEQLVSAINPIYLSLCRSLEELIVEIVDRTDHKPEELLLSDDGGWFPIKSAIIWKTVTGYTKCLQHEYSFIFRLLKHYHPVTGSKKPLEYQTRRLQQQNPLGIAEELYVWFCLLDDVLHHALPQASLATFERILQDFVQLVRDASLEQMDTIRVITRNTARFIVQTFPFVDAVQSDEDKELLQAQWGEINRTESACTFRDRVDVFSGYWQNRWEMIQRIPSENGLPDAATRRRCRKRADFIRKRQLALKPKPPAELPSQPSVIPKPPKALPPQPNAISKPPAKYPPQPSASTQHARRADSREAGATKEKAELYTTAELFDIFTEYWTRWKNCKTRSEQAFVVAYMNFKYGR</sequence>
<dbReference type="Proteomes" id="UP001562425">
    <property type="component" value="Unassembled WGS sequence"/>
</dbReference>
<protein>
    <submittedName>
        <fullName evidence="2">Uncharacterized protein</fullName>
    </submittedName>
</protein>
<evidence type="ECO:0000256" key="1">
    <source>
        <dbReference type="SAM" id="MobiDB-lite"/>
    </source>
</evidence>
<organism evidence="2 3">
    <name type="scientific">Culex pipiens pipiens</name>
    <name type="common">Northern house mosquito</name>
    <dbReference type="NCBI Taxonomy" id="38569"/>
    <lineage>
        <taxon>Eukaryota</taxon>
        <taxon>Metazoa</taxon>
        <taxon>Ecdysozoa</taxon>
        <taxon>Arthropoda</taxon>
        <taxon>Hexapoda</taxon>
        <taxon>Insecta</taxon>
        <taxon>Pterygota</taxon>
        <taxon>Neoptera</taxon>
        <taxon>Endopterygota</taxon>
        <taxon>Diptera</taxon>
        <taxon>Nematocera</taxon>
        <taxon>Culicoidea</taxon>
        <taxon>Culicidae</taxon>
        <taxon>Culicinae</taxon>
        <taxon>Culicini</taxon>
        <taxon>Culex</taxon>
        <taxon>Culex</taxon>
    </lineage>
</organism>
<evidence type="ECO:0000313" key="3">
    <source>
        <dbReference type="Proteomes" id="UP001562425"/>
    </source>
</evidence>
<name>A0ABD1DL83_CULPP</name>
<feature type="compositionally biased region" description="Basic and acidic residues" evidence="1">
    <location>
        <begin position="626"/>
        <end position="637"/>
    </location>
</feature>
<feature type="compositionally biased region" description="Basic and acidic residues" evidence="1">
    <location>
        <begin position="1"/>
        <end position="10"/>
    </location>
</feature>
<evidence type="ECO:0000313" key="2">
    <source>
        <dbReference type="EMBL" id="KAL1400506.1"/>
    </source>
</evidence>
<feature type="region of interest" description="Disordered" evidence="1">
    <location>
        <begin position="1"/>
        <end position="50"/>
    </location>
</feature>
<reference evidence="2 3" key="1">
    <citation type="submission" date="2024-05" db="EMBL/GenBank/DDBJ databases">
        <title>Culex pipiens pipiens assembly and annotation.</title>
        <authorList>
            <person name="Alout H."/>
            <person name="Durand T."/>
        </authorList>
    </citation>
    <scope>NUCLEOTIDE SEQUENCE [LARGE SCALE GENOMIC DNA]</scope>
    <source>
        <strain evidence="2">HA-2024</strain>
        <tissue evidence="2">Whole body</tissue>
    </source>
</reference>
<gene>
    <name evidence="2" type="ORF">pipiens_007376</name>
</gene>
<feature type="region of interest" description="Disordered" evidence="1">
    <location>
        <begin position="578"/>
        <end position="637"/>
    </location>
</feature>
<proteinExistence type="predicted"/>
<feature type="compositionally biased region" description="Pro residues" evidence="1">
    <location>
        <begin position="593"/>
        <end position="604"/>
    </location>
</feature>
<dbReference type="EMBL" id="JBEHCU010005227">
    <property type="protein sequence ID" value="KAL1400506.1"/>
    <property type="molecule type" value="Genomic_DNA"/>
</dbReference>
<dbReference type="AlphaFoldDB" id="A0ABD1DL83"/>
<comment type="caution">
    <text evidence="2">The sequence shown here is derived from an EMBL/GenBank/DDBJ whole genome shotgun (WGS) entry which is preliminary data.</text>
</comment>
<keyword evidence="3" id="KW-1185">Reference proteome</keyword>
<feature type="compositionally biased region" description="Acidic residues" evidence="1">
    <location>
        <begin position="36"/>
        <end position="50"/>
    </location>
</feature>